<evidence type="ECO:0000256" key="1">
    <source>
        <dbReference type="SAM" id="MobiDB-lite"/>
    </source>
</evidence>
<proteinExistence type="predicted"/>
<accession>A0AAD7D0E1</accession>
<gene>
    <name evidence="2" type="ORF">B0H17DRAFT_1141371</name>
</gene>
<evidence type="ECO:0000313" key="2">
    <source>
        <dbReference type="EMBL" id="KAJ7671962.1"/>
    </source>
</evidence>
<reference evidence="2" key="1">
    <citation type="submission" date="2023-03" db="EMBL/GenBank/DDBJ databases">
        <title>Massive genome expansion in bonnet fungi (Mycena s.s.) driven by repeated elements and novel gene families across ecological guilds.</title>
        <authorList>
            <consortium name="Lawrence Berkeley National Laboratory"/>
            <person name="Harder C.B."/>
            <person name="Miyauchi S."/>
            <person name="Viragh M."/>
            <person name="Kuo A."/>
            <person name="Thoen E."/>
            <person name="Andreopoulos B."/>
            <person name="Lu D."/>
            <person name="Skrede I."/>
            <person name="Drula E."/>
            <person name="Henrissat B."/>
            <person name="Morin E."/>
            <person name="Kohler A."/>
            <person name="Barry K."/>
            <person name="LaButti K."/>
            <person name="Morin E."/>
            <person name="Salamov A."/>
            <person name="Lipzen A."/>
            <person name="Mereny Z."/>
            <person name="Hegedus B."/>
            <person name="Baldrian P."/>
            <person name="Stursova M."/>
            <person name="Weitz H."/>
            <person name="Taylor A."/>
            <person name="Grigoriev I.V."/>
            <person name="Nagy L.G."/>
            <person name="Martin F."/>
            <person name="Kauserud H."/>
        </authorList>
    </citation>
    <scope>NUCLEOTIDE SEQUENCE</scope>
    <source>
        <strain evidence="2">CBHHK067</strain>
    </source>
</reference>
<evidence type="ECO:0000313" key="3">
    <source>
        <dbReference type="Proteomes" id="UP001221757"/>
    </source>
</evidence>
<sequence>MQFIQPHSEPQFEARAILKDFRSSQLPRTVPLSLWLFRHLLWTPKEATRDRNHVNPPIKPNHQRISFLASSSSQYGRPANKQRFSLAGFRSPRGRKDLGYGHPDGHQHLRGRVPPGCGKCLFYVRRAARGPGDSMPRVRRRGAGLGRASPAKQAPRRGAPDLIRGAAQSQSPHPGSLRAHATAATLICACEPDTPKQRTETLDDIGAPACPSAVHINRGQLRHGGPPDLAAAPPIGPRER</sequence>
<keyword evidence="3" id="KW-1185">Reference proteome</keyword>
<feature type="region of interest" description="Disordered" evidence="1">
    <location>
        <begin position="217"/>
        <end position="240"/>
    </location>
</feature>
<protein>
    <submittedName>
        <fullName evidence="2">Uncharacterized protein</fullName>
    </submittedName>
</protein>
<name>A0AAD7D0E1_MYCRO</name>
<organism evidence="2 3">
    <name type="scientific">Mycena rosella</name>
    <name type="common">Pink bonnet</name>
    <name type="synonym">Agaricus rosellus</name>
    <dbReference type="NCBI Taxonomy" id="1033263"/>
    <lineage>
        <taxon>Eukaryota</taxon>
        <taxon>Fungi</taxon>
        <taxon>Dikarya</taxon>
        <taxon>Basidiomycota</taxon>
        <taxon>Agaricomycotina</taxon>
        <taxon>Agaricomycetes</taxon>
        <taxon>Agaricomycetidae</taxon>
        <taxon>Agaricales</taxon>
        <taxon>Marasmiineae</taxon>
        <taxon>Mycenaceae</taxon>
        <taxon>Mycena</taxon>
    </lineage>
</organism>
<feature type="region of interest" description="Disordered" evidence="1">
    <location>
        <begin position="131"/>
        <end position="158"/>
    </location>
</feature>
<comment type="caution">
    <text evidence="2">The sequence shown here is derived from an EMBL/GenBank/DDBJ whole genome shotgun (WGS) entry which is preliminary data.</text>
</comment>
<dbReference type="AlphaFoldDB" id="A0AAD7D0E1"/>
<dbReference type="Proteomes" id="UP001221757">
    <property type="component" value="Unassembled WGS sequence"/>
</dbReference>
<dbReference type="EMBL" id="JARKIE010000170">
    <property type="protein sequence ID" value="KAJ7671962.1"/>
    <property type="molecule type" value="Genomic_DNA"/>
</dbReference>